<reference evidence="2 3" key="1">
    <citation type="submission" date="2018-12" db="EMBL/GenBank/DDBJ databases">
        <title>Bacillus chawlae sp. nov., Bacillus glennii sp. nov., and Bacillus saganii sp. nov. Isolated from the Vehicle Assembly Building at Kennedy Space Center where the Viking Spacecraft were Assembled.</title>
        <authorList>
            <person name="Seuylemezian A."/>
            <person name="Vaishampayan P."/>
        </authorList>
    </citation>
    <scope>NUCLEOTIDE SEQUENCE [LARGE SCALE GENOMIC DNA]</scope>
    <source>
        <strain evidence="2 3">L5</strain>
    </source>
</reference>
<gene>
    <name evidence="2" type="ORF">ELQ35_08175</name>
</gene>
<dbReference type="HAMAP" id="MF_01851">
    <property type="entry name" value="UPF0637"/>
    <property type="match status" value="1"/>
</dbReference>
<proteinExistence type="inferred from homology"/>
<dbReference type="SUPFAM" id="SSF142913">
    <property type="entry name" value="YktB/PF0168-like"/>
    <property type="match status" value="1"/>
</dbReference>
<dbReference type="Pfam" id="PF06335">
    <property type="entry name" value="DUF1054"/>
    <property type="match status" value="1"/>
</dbReference>
<dbReference type="EMBL" id="RYZZ01000007">
    <property type="protein sequence ID" value="RUQ30305.1"/>
    <property type="molecule type" value="Genomic_DNA"/>
</dbReference>
<dbReference type="InterPro" id="IPR009403">
    <property type="entry name" value="UPF0637"/>
</dbReference>
<protein>
    <recommendedName>
        <fullName evidence="1">UPF0637 protein ELQ35_08175</fullName>
    </recommendedName>
</protein>
<evidence type="ECO:0000256" key="1">
    <source>
        <dbReference type="HAMAP-Rule" id="MF_01851"/>
    </source>
</evidence>
<dbReference type="OrthoDB" id="9812818at2"/>
<dbReference type="InterPro" id="IPR053707">
    <property type="entry name" value="UPF0637_domain_sf"/>
</dbReference>
<name>A0A3S0VQ45_9BACI</name>
<dbReference type="Proteomes" id="UP000267430">
    <property type="component" value="Unassembled WGS sequence"/>
</dbReference>
<dbReference type="PIRSF" id="PIRSF021332">
    <property type="entry name" value="DUF1054"/>
    <property type="match status" value="1"/>
</dbReference>
<dbReference type="Gene3D" id="3.30.930.20">
    <property type="entry name" value="Protein of unknown function DUF1054"/>
    <property type="match status" value="1"/>
</dbReference>
<accession>A0A3S0VQ45</accession>
<evidence type="ECO:0000313" key="2">
    <source>
        <dbReference type="EMBL" id="RUQ30305.1"/>
    </source>
</evidence>
<comment type="caution">
    <text evidence="2">The sequence shown here is derived from an EMBL/GenBank/DDBJ whole genome shotgun (WGS) entry which is preliminary data.</text>
</comment>
<dbReference type="AlphaFoldDB" id="A0A3S0VQ45"/>
<sequence length="206" mass="23926">MEHMNFVASDFNVFKIDGLDQRMDALKDRIQPKLQRLGKHFSQELSSKTGDEMFMHVAKHARRTINPPNDTWVAFARNSRGYKMMPHFQIGLWETHIFVWFAVIYEAQGKTDFGKVLEQNAEKVKEIIPNHFVWSIDHTKPDIIPHEGLSVQELKTMFQRLQTVKKAEILCGIQVPREDAIKISNDGFVTLISNAFDHLIPLYKFS</sequence>
<comment type="similarity">
    <text evidence="1">Belongs to the UPF0637 family.</text>
</comment>
<organism evidence="2 3">
    <name type="scientific">Peribacillus cavernae</name>
    <dbReference type="NCBI Taxonomy" id="1674310"/>
    <lineage>
        <taxon>Bacteria</taxon>
        <taxon>Bacillati</taxon>
        <taxon>Bacillota</taxon>
        <taxon>Bacilli</taxon>
        <taxon>Bacillales</taxon>
        <taxon>Bacillaceae</taxon>
        <taxon>Peribacillus</taxon>
    </lineage>
</organism>
<dbReference type="RefSeq" id="WP_126864327.1">
    <property type="nucleotide sequence ID" value="NZ_JAUSTX010000001.1"/>
</dbReference>
<keyword evidence="3" id="KW-1185">Reference proteome</keyword>
<evidence type="ECO:0000313" key="3">
    <source>
        <dbReference type="Proteomes" id="UP000267430"/>
    </source>
</evidence>